<sequence>MGSFELSGRDLRDRCVNRIGNLLVPNDNYCKFEDWLMPLLNEMVEEQKTKGMIWSPSHIIQLLGEKINDKSSIYHRAAKHKIPVFCPALTGGSLGDMMYFHSFRHPELVVDILSDF</sequence>
<reference evidence="9" key="1">
    <citation type="submission" date="2015-06" db="EMBL/GenBank/DDBJ databases">
        <authorList>
            <person name="Hoefler B.C."/>
            <person name="Straight P.D."/>
        </authorList>
    </citation>
    <scope>NUCLEOTIDE SEQUENCE</scope>
</reference>
<dbReference type="InterPro" id="IPR036982">
    <property type="entry name" value="Deoxyhypusine_synthase_sf"/>
</dbReference>
<comment type="function">
    <text evidence="8">Catalyzes the NAD-dependent oxidative cleavage of spermidine and the subsequent transfer of the butylamine moiety of spermidine to the epsilon-amino group of a critical lysine residue of the eIF-5A precursor protein to form the intermediate deoxyhypusine residue. This is the first step of the post-translational modification of that lysine into an unusual amino acid residue named hypusine. Hypusination is unique to mature eIF-5A factor and is essential for its function.</text>
</comment>
<comment type="catalytic activity">
    <reaction evidence="1">
        <text>[eIF5A protein]-L-lysine + spermidine = [eIF5A protein]-deoxyhypusine + propane-1,3-diamine</text>
        <dbReference type="Rhea" id="RHEA:33299"/>
        <dbReference type="Rhea" id="RHEA-COMP:10143"/>
        <dbReference type="Rhea" id="RHEA-COMP:10144"/>
        <dbReference type="ChEBI" id="CHEBI:29969"/>
        <dbReference type="ChEBI" id="CHEBI:57484"/>
        <dbReference type="ChEBI" id="CHEBI:57834"/>
        <dbReference type="ChEBI" id="CHEBI:82657"/>
        <dbReference type="EC" id="2.5.1.46"/>
    </reaction>
</comment>
<evidence type="ECO:0000256" key="6">
    <source>
        <dbReference type="ARBA" id="ARBA00023027"/>
    </source>
</evidence>
<evidence type="ECO:0000313" key="9">
    <source>
        <dbReference type="EMBL" id="JAI41864.1"/>
    </source>
</evidence>
<dbReference type="PANTHER" id="PTHR11703:SF0">
    <property type="entry name" value="DEOXYHYPUSINE SYNTHASE"/>
    <property type="match status" value="1"/>
</dbReference>
<dbReference type="PANTHER" id="PTHR11703">
    <property type="entry name" value="DEOXYHYPUSINE SYNTHASE"/>
    <property type="match status" value="1"/>
</dbReference>
<evidence type="ECO:0000256" key="4">
    <source>
        <dbReference type="ARBA" id="ARBA00012683"/>
    </source>
</evidence>
<dbReference type="GO" id="GO:0005737">
    <property type="term" value="C:cytoplasm"/>
    <property type="evidence" value="ECO:0007669"/>
    <property type="project" value="TreeGrafter"/>
</dbReference>
<proteinExistence type="inferred from homology"/>
<dbReference type="InterPro" id="IPR029035">
    <property type="entry name" value="DHS-like_NAD/FAD-binding_dom"/>
</dbReference>
<dbReference type="GO" id="GO:0034038">
    <property type="term" value="F:deoxyhypusine synthase activity"/>
    <property type="evidence" value="ECO:0007669"/>
    <property type="project" value="UniProtKB-EC"/>
</dbReference>
<dbReference type="InterPro" id="IPR002773">
    <property type="entry name" value="Deoxyhypusine_synthase"/>
</dbReference>
<evidence type="ECO:0000256" key="3">
    <source>
        <dbReference type="ARBA" id="ARBA00009892"/>
    </source>
</evidence>
<dbReference type="Pfam" id="PF01916">
    <property type="entry name" value="DS"/>
    <property type="match status" value="1"/>
</dbReference>
<gene>
    <name evidence="9" type="primary">CG8005_9</name>
    <name evidence="9" type="ORF">c0_g1_i8</name>
</gene>
<dbReference type="OrthoDB" id="294378at2759"/>
<evidence type="ECO:0000256" key="8">
    <source>
        <dbReference type="ARBA" id="ARBA00056884"/>
    </source>
</evidence>
<evidence type="ECO:0000256" key="5">
    <source>
        <dbReference type="ARBA" id="ARBA00020607"/>
    </source>
</evidence>
<organism evidence="9">
    <name type="scientific">Bactrocera latifrons</name>
    <name type="common">Malaysian fruit fly</name>
    <name type="synonym">Chaetodacus latifrons</name>
    <dbReference type="NCBI Taxonomy" id="174628"/>
    <lineage>
        <taxon>Eukaryota</taxon>
        <taxon>Metazoa</taxon>
        <taxon>Ecdysozoa</taxon>
        <taxon>Arthropoda</taxon>
        <taxon>Hexapoda</taxon>
        <taxon>Insecta</taxon>
        <taxon>Pterygota</taxon>
        <taxon>Neoptera</taxon>
        <taxon>Endopterygota</taxon>
        <taxon>Diptera</taxon>
        <taxon>Brachycera</taxon>
        <taxon>Muscomorpha</taxon>
        <taxon>Tephritoidea</taxon>
        <taxon>Tephritidae</taxon>
        <taxon>Bactrocera</taxon>
        <taxon>Bactrocera</taxon>
    </lineage>
</organism>
<accession>A0A0K8VSL9</accession>
<comment type="similarity">
    <text evidence="3">Belongs to the deoxyhypusine synthase family.</text>
</comment>
<evidence type="ECO:0000256" key="1">
    <source>
        <dbReference type="ARBA" id="ARBA00000952"/>
    </source>
</evidence>
<keyword evidence="6" id="KW-0520">NAD</keyword>
<dbReference type="EMBL" id="GDHF01010450">
    <property type="protein sequence ID" value="JAI41864.1"/>
    <property type="molecule type" value="Transcribed_RNA"/>
</dbReference>
<dbReference type="AlphaFoldDB" id="A0A0K8VSL9"/>
<dbReference type="SUPFAM" id="SSF52467">
    <property type="entry name" value="DHS-like NAD/FAD-binding domain"/>
    <property type="match status" value="1"/>
</dbReference>
<keyword evidence="7" id="KW-0386">Hypusine biosynthesis</keyword>
<name>A0A0K8VSL9_BACLA</name>
<dbReference type="EC" id="2.5.1.46" evidence="4"/>
<dbReference type="FunFam" id="3.40.910.10:FF:000010">
    <property type="entry name" value="Deoxyhypusine synthase"/>
    <property type="match status" value="1"/>
</dbReference>
<dbReference type="Gene3D" id="3.40.910.10">
    <property type="entry name" value="Deoxyhypusine synthase"/>
    <property type="match status" value="1"/>
</dbReference>
<comment type="pathway">
    <text evidence="2">Protein modification; eIF5A hypusination.</text>
</comment>
<protein>
    <recommendedName>
        <fullName evidence="5">Deoxyhypusine synthase</fullName>
        <ecNumber evidence="4">2.5.1.46</ecNumber>
    </recommendedName>
</protein>
<evidence type="ECO:0000256" key="7">
    <source>
        <dbReference type="ARBA" id="ARBA00023256"/>
    </source>
</evidence>
<evidence type="ECO:0000256" key="2">
    <source>
        <dbReference type="ARBA" id="ARBA00005041"/>
    </source>
</evidence>